<evidence type="ECO:0000313" key="1">
    <source>
        <dbReference type="EMBL" id="MFD1485192.1"/>
    </source>
</evidence>
<protein>
    <submittedName>
        <fullName evidence="1">HAD family hydrolase</fullName>
        <ecNumber evidence="1">3.-.-.-</ecNumber>
        <ecNumber evidence="1">3.1.3.-</ecNumber>
    </submittedName>
</protein>
<sequence length="269" mass="28932">MYQAVATDLDSTFMHHGMTIPALNRQTVLQATANGVRFIIASGRQQPAIDQVLRQLGVCGARVCLNGAYVVDESGQLLAAMPVAPALIDRLFDQAKQAGVNMMCYRAHSVARYDVTNAFAWWTAFLVHNPDNRLFKDRPRLHQLLAQAPVYKVGFNSPDHAQLVALARRLQGLGAFEMVWASANFLEITAPGVTKLSGLMTLAQAWGTEVKQFAAFGDYENDLAMLAGVGLGVAMSNALPAVKAAADVVVDNADHAGVGRMLARLLQAG</sequence>
<dbReference type="InterPro" id="IPR036412">
    <property type="entry name" value="HAD-like_sf"/>
</dbReference>
<dbReference type="Proteomes" id="UP001597252">
    <property type="component" value="Unassembled WGS sequence"/>
</dbReference>
<dbReference type="PANTHER" id="PTHR10000:SF8">
    <property type="entry name" value="HAD SUPERFAMILY HYDROLASE-LIKE, TYPE 3"/>
    <property type="match status" value="1"/>
</dbReference>
<name>A0ABW4E5K5_9LACO</name>
<evidence type="ECO:0000313" key="2">
    <source>
        <dbReference type="Proteomes" id="UP001597252"/>
    </source>
</evidence>
<dbReference type="EC" id="3.-.-.-" evidence="1"/>
<dbReference type="GO" id="GO:0016787">
    <property type="term" value="F:hydrolase activity"/>
    <property type="evidence" value="ECO:0007669"/>
    <property type="project" value="UniProtKB-KW"/>
</dbReference>
<dbReference type="EMBL" id="JBHTON010000023">
    <property type="protein sequence ID" value="MFD1485192.1"/>
    <property type="molecule type" value="Genomic_DNA"/>
</dbReference>
<dbReference type="Gene3D" id="3.30.1240.10">
    <property type="match status" value="1"/>
</dbReference>
<dbReference type="EC" id="3.1.3.-" evidence="1"/>
<dbReference type="PANTHER" id="PTHR10000">
    <property type="entry name" value="PHOSPHOSERINE PHOSPHATASE"/>
    <property type="match status" value="1"/>
</dbReference>
<dbReference type="NCBIfam" id="TIGR01484">
    <property type="entry name" value="HAD-SF-IIB"/>
    <property type="match status" value="1"/>
</dbReference>
<reference evidence="2" key="1">
    <citation type="journal article" date="2019" name="Int. J. Syst. Evol. Microbiol.">
        <title>The Global Catalogue of Microorganisms (GCM) 10K type strain sequencing project: providing services to taxonomists for standard genome sequencing and annotation.</title>
        <authorList>
            <consortium name="The Broad Institute Genomics Platform"/>
            <consortium name="The Broad Institute Genome Sequencing Center for Infectious Disease"/>
            <person name="Wu L."/>
            <person name="Ma J."/>
        </authorList>
    </citation>
    <scope>NUCLEOTIDE SEQUENCE [LARGE SCALE GENOMIC DNA]</scope>
    <source>
        <strain evidence="2">CCM 8903</strain>
    </source>
</reference>
<dbReference type="InterPro" id="IPR023214">
    <property type="entry name" value="HAD_sf"/>
</dbReference>
<keyword evidence="1" id="KW-0378">Hydrolase</keyword>
<keyword evidence="2" id="KW-1185">Reference proteome</keyword>
<gene>
    <name evidence="1" type="ORF">ACFQ5J_08115</name>
</gene>
<organism evidence="1 2">
    <name type="scientific">Lacticaseibacillus baoqingensis</name>
    <dbReference type="NCBI Taxonomy" id="2486013"/>
    <lineage>
        <taxon>Bacteria</taxon>
        <taxon>Bacillati</taxon>
        <taxon>Bacillota</taxon>
        <taxon>Bacilli</taxon>
        <taxon>Lactobacillales</taxon>
        <taxon>Lactobacillaceae</taxon>
        <taxon>Lacticaseibacillus</taxon>
    </lineage>
</organism>
<dbReference type="InterPro" id="IPR006379">
    <property type="entry name" value="HAD-SF_hydro_IIB"/>
</dbReference>
<proteinExistence type="predicted"/>
<dbReference type="Gene3D" id="3.40.50.1000">
    <property type="entry name" value="HAD superfamily/HAD-like"/>
    <property type="match status" value="1"/>
</dbReference>
<accession>A0ABW4E5K5</accession>
<comment type="caution">
    <text evidence="1">The sequence shown here is derived from an EMBL/GenBank/DDBJ whole genome shotgun (WGS) entry which is preliminary data.</text>
</comment>
<dbReference type="NCBIfam" id="TIGR00099">
    <property type="entry name" value="Cof-subfamily"/>
    <property type="match status" value="1"/>
</dbReference>
<dbReference type="RefSeq" id="WP_125754378.1">
    <property type="nucleotide sequence ID" value="NZ_JBHTON010000023.1"/>
</dbReference>
<dbReference type="SUPFAM" id="SSF56784">
    <property type="entry name" value="HAD-like"/>
    <property type="match status" value="1"/>
</dbReference>
<dbReference type="Pfam" id="PF08282">
    <property type="entry name" value="Hydrolase_3"/>
    <property type="match status" value="1"/>
</dbReference>
<dbReference type="InterPro" id="IPR000150">
    <property type="entry name" value="Cof"/>
</dbReference>